<dbReference type="PANTHER" id="PTHR33938:SF15">
    <property type="entry name" value="FERULOYL ESTERASE B-RELATED"/>
    <property type="match status" value="1"/>
</dbReference>
<keyword evidence="5 8" id="KW-0378">Hydrolase</keyword>
<dbReference type="KEGG" id="cak:Caul_0593"/>
<keyword evidence="2" id="KW-0719">Serine esterase</keyword>
<protein>
    <submittedName>
        <fullName evidence="8">Feruloyl esterase</fullName>
        <ecNumber evidence="8">3.1.1.73</ecNumber>
    </submittedName>
</protein>
<keyword evidence="4" id="KW-0732">Signal</keyword>
<evidence type="ECO:0000256" key="6">
    <source>
        <dbReference type="ARBA" id="ARBA00022837"/>
    </source>
</evidence>
<dbReference type="PANTHER" id="PTHR33938">
    <property type="entry name" value="FERULOYL ESTERASE B-RELATED"/>
    <property type="match status" value="1"/>
</dbReference>
<dbReference type="eggNOG" id="COG1506">
    <property type="taxonomic scope" value="Bacteria"/>
</dbReference>
<organism evidence="8">
    <name type="scientific">Caulobacter sp. (strain K31)</name>
    <dbReference type="NCBI Taxonomy" id="366602"/>
    <lineage>
        <taxon>Bacteria</taxon>
        <taxon>Pseudomonadati</taxon>
        <taxon>Pseudomonadota</taxon>
        <taxon>Alphaproteobacteria</taxon>
        <taxon>Caulobacterales</taxon>
        <taxon>Caulobacteraceae</taxon>
        <taxon>Caulobacter</taxon>
    </lineage>
</organism>
<evidence type="ECO:0000256" key="1">
    <source>
        <dbReference type="ARBA" id="ARBA00006249"/>
    </source>
</evidence>
<evidence type="ECO:0000256" key="4">
    <source>
        <dbReference type="ARBA" id="ARBA00022729"/>
    </source>
</evidence>
<dbReference type="AlphaFoldDB" id="B0T7I8"/>
<comment type="similarity">
    <text evidence="1">Belongs to the tannase family.</text>
</comment>
<evidence type="ECO:0000256" key="7">
    <source>
        <dbReference type="ARBA" id="ARBA00023157"/>
    </source>
</evidence>
<dbReference type="GO" id="GO:0046872">
    <property type="term" value="F:metal ion binding"/>
    <property type="evidence" value="ECO:0007669"/>
    <property type="project" value="UniProtKB-KW"/>
</dbReference>
<dbReference type="InterPro" id="IPR029058">
    <property type="entry name" value="AB_hydrolase_fold"/>
</dbReference>
<sequence precursor="true">MTDPKHLRIPRILRSARRSGGETLRTAKWRPIGLAAGVLVTVAYAGSTQAANLPAAATTACHALAGRSLVAGGWVESATPVARGEQYLPVTGGTLTASRSFCRLGVTLRPAKGSIIRAEIWLPEPDAWNGRFMSAGNGGYGGSLQGPLRTMHRALADGYASAGSDMGHTGALTDASWTYRQPARLKDWAHRANHVAADAAKQLIRLYYGRTPEHAYFNGCSDGGRQALMAALRYPNDYDGIIAGAPAMAWTEQMTGFVWNARAASAPGSALSQDDLQLLQRSALDQCDLRDGIKDGVVENPLACKFDSAVLRCSDGKIKDCLTEPQITLVRAIVGGPRTRGGRAIFPGFEPSGAALSWNQWITGPKADQARYGEGYYRWMVFKNPQWSIDQFDIDRDYPRANRTTARLVDSDDPDLKAFFRRGGKLMMYTGWLDAAVAPQSTINQYQAIRARASQGRTDSVRLFVAAGMTHCSGGAGPSVFNALSAMDTWTTAGKAPEQLIATKYGNDSFGALGLPTTTERTRPICAWPRTVRYSGSGPVDKASSFSCAGPK</sequence>
<name>B0T7I8_CAUSK</name>
<gene>
    <name evidence="8" type="ordered locus">Caul_0593</name>
</gene>
<proteinExistence type="inferred from homology"/>
<evidence type="ECO:0000256" key="2">
    <source>
        <dbReference type="ARBA" id="ARBA00022487"/>
    </source>
</evidence>
<dbReference type="EMBL" id="CP000927">
    <property type="protein sequence ID" value="ABZ69726.1"/>
    <property type="molecule type" value="Genomic_DNA"/>
</dbReference>
<dbReference type="STRING" id="366602.Caul_0593"/>
<keyword evidence="3" id="KW-0479">Metal-binding</keyword>
<evidence type="ECO:0000256" key="3">
    <source>
        <dbReference type="ARBA" id="ARBA00022723"/>
    </source>
</evidence>
<dbReference type="SUPFAM" id="SSF53474">
    <property type="entry name" value="alpha/beta-Hydrolases"/>
    <property type="match status" value="1"/>
</dbReference>
<evidence type="ECO:0000313" key="8">
    <source>
        <dbReference type="EMBL" id="ABZ69726.1"/>
    </source>
</evidence>
<dbReference type="HOGENOM" id="CLU_014819_4_1_5"/>
<dbReference type="OrthoDB" id="7197884at2"/>
<evidence type="ECO:0000256" key="5">
    <source>
        <dbReference type="ARBA" id="ARBA00022801"/>
    </source>
</evidence>
<dbReference type="GO" id="GO:0030600">
    <property type="term" value="F:feruloyl esterase activity"/>
    <property type="evidence" value="ECO:0007669"/>
    <property type="project" value="UniProtKB-EC"/>
</dbReference>
<dbReference type="EC" id="3.1.1.73" evidence="8"/>
<dbReference type="Gene3D" id="3.40.50.1820">
    <property type="entry name" value="alpha/beta hydrolase"/>
    <property type="match status" value="1"/>
</dbReference>
<keyword evidence="7" id="KW-1015">Disulfide bond</keyword>
<dbReference type="Pfam" id="PF07519">
    <property type="entry name" value="Tannase"/>
    <property type="match status" value="1"/>
</dbReference>
<reference evidence="8" key="1">
    <citation type="submission" date="2008-01" db="EMBL/GenBank/DDBJ databases">
        <title>Complete sequence of chromosome of Caulobacter sp. K31.</title>
        <authorList>
            <consortium name="US DOE Joint Genome Institute"/>
            <person name="Copeland A."/>
            <person name="Lucas S."/>
            <person name="Lapidus A."/>
            <person name="Barry K."/>
            <person name="Glavina del Rio T."/>
            <person name="Dalin E."/>
            <person name="Tice H."/>
            <person name="Pitluck S."/>
            <person name="Bruce D."/>
            <person name="Goodwin L."/>
            <person name="Thompson L.S."/>
            <person name="Brettin T."/>
            <person name="Detter J.C."/>
            <person name="Han C."/>
            <person name="Schmutz J."/>
            <person name="Larimer F."/>
            <person name="Land M."/>
            <person name="Hauser L."/>
            <person name="Kyrpides N."/>
            <person name="Kim E."/>
            <person name="Stephens C."/>
            <person name="Richardson P."/>
        </authorList>
    </citation>
    <scope>NUCLEOTIDE SEQUENCE [LARGE SCALE GENOMIC DNA]</scope>
    <source>
        <strain evidence="8">K31</strain>
    </source>
</reference>
<dbReference type="InterPro" id="IPR011118">
    <property type="entry name" value="Tannase/feruloyl_esterase"/>
</dbReference>
<accession>B0T7I8</accession>
<keyword evidence="6" id="KW-0106">Calcium</keyword>